<dbReference type="Gene3D" id="2.40.128.130">
    <property type="entry name" value="Autotransporter beta-domain"/>
    <property type="match status" value="1"/>
</dbReference>
<dbReference type="InterPro" id="IPR005546">
    <property type="entry name" value="Autotransporte_beta"/>
</dbReference>
<dbReference type="Pfam" id="PF03797">
    <property type="entry name" value="Autotransporter"/>
    <property type="match status" value="1"/>
</dbReference>
<evidence type="ECO:0000256" key="2">
    <source>
        <dbReference type="SAM" id="MobiDB-lite"/>
    </source>
</evidence>
<dbReference type="InterPro" id="IPR011050">
    <property type="entry name" value="Pectin_lyase_fold/virulence"/>
</dbReference>
<keyword evidence="6" id="KW-1185">Reference proteome</keyword>
<dbReference type="Gene3D" id="2.160.20.20">
    <property type="match status" value="1"/>
</dbReference>
<dbReference type="InterPro" id="IPR013425">
    <property type="entry name" value="Autotrns_rpt"/>
</dbReference>
<feature type="signal peptide" evidence="3">
    <location>
        <begin position="1"/>
        <end position="39"/>
    </location>
</feature>
<dbReference type="PROSITE" id="PS51208">
    <property type="entry name" value="AUTOTRANSPORTER"/>
    <property type="match status" value="1"/>
</dbReference>
<comment type="caution">
    <text evidence="5">The sequence shown here is derived from an EMBL/GenBank/DDBJ whole genome shotgun (WGS) entry which is preliminary data.</text>
</comment>
<feature type="region of interest" description="Disordered" evidence="2">
    <location>
        <begin position="40"/>
        <end position="126"/>
    </location>
</feature>
<feature type="chain" id="PRO_5026093357" evidence="3">
    <location>
        <begin position="40"/>
        <end position="1735"/>
    </location>
</feature>
<dbReference type="GO" id="GO:0019867">
    <property type="term" value="C:outer membrane"/>
    <property type="evidence" value="ECO:0007669"/>
    <property type="project" value="InterPro"/>
</dbReference>
<keyword evidence="1 3" id="KW-0732">Signal</keyword>
<dbReference type="EMBL" id="WTYT01000003">
    <property type="protein sequence ID" value="MXO65524.1"/>
    <property type="molecule type" value="Genomic_DNA"/>
</dbReference>
<protein>
    <submittedName>
        <fullName evidence="5">Autotransporter domain-containing protein</fullName>
    </submittedName>
</protein>
<dbReference type="Proteomes" id="UP000438476">
    <property type="component" value="Unassembled WGS sequence"/>
</dbReference>
<gene>
    <name evidence="5" type="ORF">GRI91_07135</name>
</gene>
<dbReference type="OrthoDB" id="7195851at2"/>
<dbReference type="RefSeq" id="WP_160735984.1">
    <property type="nucleotide sequence ID" value="NZ_WTYT01000003.1"/>
</dbReference>
<dbReference type="InterPro" id="IPR012332">
    <property type="entry name" value="Autotransporter_pectin_lyase_C"/>
</dbReference>
<dbReference type="NCBIfam" id="TIGR02601">
    <property type="entry name" value="autotrns_rpt"/>
    <property type="match status" value="3"/>
</dbReference>
<dbReference type="SUPFAM" id="SSF51126">
    <property type="entry name" value="Pectin lyase-like"/>
    <property type="match status" value="3"/>
</dbReference>
<reference evidence="5 6" key="1">
    <citation type="submission" date="2019-12" db="EMBL/GenBank/DDBJ databases">
        <title>Genomic-based taxomic classification of the family Erythrobacteraceae.</title>
        <authorList>
            <person name="Xu L."/>
        </authorList>
    </citation>
    <scope>NUCLEOTIDE SEQUENCE [LARGE SCALE GENOMIC DNA]</scope>
    <source>
        <strain evidence="5 6">LMG 29518</strain>
    </source>
</reference>
<evidence type="ECO:0000313" key="5">
    <source>
        <dbReference type="EMBL" id="MXO65524.1"/>
    </source>
</evidence>
<organism evidence="5 6">
    <name type="scientific">Altericroceibacterium endophyticum</name>
    <dbReference type="NCBI Taxonomy" id="1808508"/>
    <lineage>
        <taxon>Bacteria</taxon>
        <taxon>Pseudomonadati</taxon>
        <taxon>Pseudomonadota</taxon>
        <taxon>Alphaproteobacteria</taxon>
        <taxon>Sphingomonadales</taxon>
        <taxon>Erythrobacteraceae</taxon>
        <taxon>Altericroceibacterium</taxon>
    </lineage>
</organism>
<evidence type="ECO:0000313" key="6">
    <source>
        <dbReference type="Proteomes" id="UP000438476"/>
    </source>
</evidence>
<evidence type="ECO:0000256" key="1">
    <source>
        <dbReference type="ARBA" id="ARBA00022729"/>
    </source>
</evidence>
<dbReference type="SUPFAM" id="SSF103515">
    <property type="entry name" value="Autotransporter"/>
    <property type="match status" value="1"/>
</dbReference>
<feature type="compositionally biased region" description="Gly residues" evidence="2">
    <location>
        <begin position="100"/>
        <end position="110"/>
    </location>
</feature>
<sequence>MLPLMNRPDVQRSHALKQRRMVAAVGVSLLALSASPALATPGSGGLGVGEEADGVPGEYGQIISGTITEDILGGDGGDGPDYESDSTPGSSFPALSGQAGVNGGGKGGDSGVAISSMSGGGGGGGEGARLDGDDVIILAGVTVAGGYGGTGGGGWNPGGGGGGGDAIDGDALTEGNGSTLTNYGTILGGNGGDGGENYDRWIGGNGGYAGEGIRTAHLTIVNHGAIIGGDGGNGGNNATTDSWAGNGGYGVWASNSSIVNTGTITGGDGGDGRMGDGAAAIFGGNLVVKNAGYLNAGANGAPGPIEEGGSNEFAIFFAAGENRLVLGSDMPTDGINGVAYAAGASTDTLVLGGALNGGSTTSSFDVSDIGDAEQYRGFEYFEKTGDSVWTLTGTGDQDWLVTAGELRGDTESLQGDLTNNSIITFDQDFDGSYSGSMSGSGVLVKDGSGRVELTGSNNQAGGIRLEAGTLDIANNNAFSSNAPLVVNGGTLQLNDLGVTVSSLSGTGGTVDLGPGNYSFGGGLTVDQGADTSFAGNIAGGPEGMDSLTKRGEGMLTLTGTNTYAGNTVLRGGTLSVSSDANLGGATSHLTFNADPQTLLPPTLAVTQSFTTGRDIQSIIGIGAISVAEDVTFTMDSNVGNGWLQKVGAGTWRLTGEGDYNLGVLEIYDGRVEVAANMEWGTDYTVGAYSYDGRGGDLAELFVTNGAWLSTDSLTIGNDDSTSRVLVDGADTWIQAQTIDFAFGQQGTTAYLTLANGGKATAYRGGIDLGGFFEGSTGIITIGAEVSDPANPEAAAGAGYLDVPSVRFMSRSSRVVFNHTDQDYEFGAALSSYSQGQQGGRSAGGNIDHFAGVTRLTGDSSGFDGQTNILGGTLRVENVLGGTIMIDGGTLGGSGRILGDVTVDTGSLAPGNSPGTLNFGGDLTLGSGSSLDFELGSPSGTPGVDSDLIEVAGDLVLDGTLNVSDAGGFGEGLYRLINYGGSLTDNGLEIGSAPGAYTSDWMQVQTAINGEVNLLVSEVEYYLWDGANYSADGTIFGGNGIWTAQDTNWTIPTGDYNGVYAQGLLLIFAGDAGTVAVDNSDDAVKLTNGVQFAVDGYQLTGDAVTLEGANIIRVGDGTQGGASFVASIGNELTGSGSLEKTDLGTLVLTGKNSYSGGTKVTHGTLVADMGSLGSGDVELGSDGTLRIDQQEDGTSSHSFSGTGLFHKLGDRVVTVTGDSSAFAGSGVVEEGGLIVDGNLGGALAMQDGAWLGGSGTAGEVTLANGAAVRPGNSVGTLNAANMTFEAGSTYLIELNDGGYAAGVNNDLISLTGGATINGGTLHVTPENGTDDGTTYLPGGTYTVLTADGGVTGEFDALVDDFAFLDFTDSYDANNVYLTSSISVPGFCLDGMTANQCAAGNGVYSLEQGDLLAAVLQLSEAEAPDAMDQLSGEIHVSAASALLDDSRYPREAILSRELPASEDGVTLWSQAFGAWGHWNATDNTARLKRSKGGGFIGVDAPVGSSAHLGIMAGYSDDDMTMEARNSSADSESWHLGLYGGAQIGSVALRLGGIYSWHALDTQRNIAFTGFADSLSSSYDARTAQIFGEVAYAMGFGSGSVEPFANLVWANVDVDGFTEQGGAAALSGKKTKLDRAWSTLGLRGKFRIGAAEDVPVLSASLGWMHGFGGDVDPGQYSFAGGESFSISGIGLPQDSALLEAGLTFTVSGRTAFRLAYDGRLGSGFEDHAVKASLTVSFR</sequence>
<dbReference type="NCBIfam" id="TIGR01414">
    <property type="entry name" value="autotrans_barl"/>
    <property type="match status" value="1"/>
</dbReference>
<name>A0A6I4T2Q9_9SPHN</name>
<evidence type="ECO:0000259" key="4">
    <source>
        <dbReference type="PROSITE" id="PS51208"/>
    </source>
</evidence>
<dbReference type="SMART" id="SM00869">
    <property type="entry name" value="Autotransporter"/>
    <property type="match status" value="1"/>
</dbReference>
<accession>A0A6I4T2Q9</accession>
<dbReference type="InterPro" id="IPR036709">
    <property type="entry name" value="Autotransporte_beta_dom_sf"/>
</dbReference>
<proteinExistence type="predicted"/>
<feature type="domain" description="Autotransporter" evidence="4">
    <location>
        <begin position="1458"/>
        <end position="1734"/>
    </location>
</feature>
<evidence type="ECO:0000256" key="3">
    <source>
        <dbReference type="SAM" id="SignalP"/>
    </source>
</evidence>
<dbReference type="Pfam" id="PF12951">
    <property type="entry name" value="PATR"/>
    <property type="match status" value="4"/>
</dbReference>
<dbReference type="InterPro" id="IPR006315">
    <property type="entry name" value="OM_autotransptr_brl_dom"/>
</dbReference>